<protein>
    <submittedName>
        <fullName evidence="1">Uncharacterized protein</fullName>
    </submittedName>
</protein>
<organism evidence="1 2">
    <name type="scientific">Trifolium pratense</name>
    <name type="common">Red clover</name>
    <dbReference type="NCBI Taxonomy" id="57577"/>
    <lineage>
        <taxon>Eukaryota</taxon>
        <taxon>Viridiplantae</taxon>
        <taxon>Streptophyta</taxon>
        <taxon>Embryophyta</taxon>
        <taxon>Tracheophyta</taxon>
        <taxon>Spermatophyta</taxon>
        <taxon>Magnoliopsida</taxon>
        <taxon>eudicotyledons</taxon>
        <taxon>Gunneridae</taxon>
        <taxon>Pentapetalae</taxon>
        <taxon>rosids</taxon>
        <taxon>fabids</taxon>
        <taxon>Fabales</taxon>
        <taxon>Fabaceae</taxon>
        <taxon>Papilionoideae</taxon>
        <taxon>50 kb inversion clade</taxon>
        <taxon>NPAAA clade</taxon>
        <taxon>Hologalegina</taxon>
        <taxon>IRL clade</taxon>
        <taxon>Trifolieae</taxon>
        <taxon>Trifolium</taxon>
    </lineage>
</organism>
<dbReference type="Proteomes" id="UP000236291">
    <property type="component" value="Unassembled WGS sequence"/>
</dbReference>
<gene>
    <name evidence="1" type="ORF">L195_g032298</name>
</gene>
<dbReference type="EMBL" id="ASHM01030497">
    <property type="protein sequence ID" value="PNX76352.1"/>
    <property type="molecule type" value="Genomic_DNA"/>
</dbReference>
<comment type="caution">
    <text evidence="1">The sequence shown here is derived from an EMBL/GenBank/DDBJ whole genome shotgun (WGS) entry which is preliminary data.</text>
</comment>
<sequence length="192" mass="21987">VMNDPWLREKDGAWIQSPQVQGKTENTTQQENWNCIWKVLHQRRSTFFGGYAKSVFQHVLTFMNGVSLVPCYVHFVIPSNITSPRPMSAQRALSVYTRAGKITLNNDQCTEDDWHVLFTCNDSLQVRQAAGLDQTITGRVQQLRNAKEVIHAICAGYRAQIWESKHDNYGWSGFRFSNSSMLICIQCNNSRV</sequence>
<dbReference type="AlphaFoldDB" id="A0A2K3LCT5"/>
<reference evidence="1 2" key="1">
    <citation type="journal article" date="2014" name="Am. J. Bot.">
        <title>Genome assembly and annotation for red clover (Trifolium pratense; Fabaceae).</title>
        <authorList>
            <person name="Istvanek J."/>
            <person name="Jaros M."/>
            <person name="Krenek A."/>
            <person name="Repkova J."/>
        </authorList>
    </citation>
    <scope>NUCLEOTIDE SEQUENCE [LARGE SCALE GENOMIC DNA]</scope>
    <source>
        <strain evidence="2">cv. Tatra</strain>
        <tissue evidence="1">Young leaves</tissue>
    </source>
</reference>
<evidence type="ECO:0000313" key="2">
    <source>
        <dbReference type="Proteomes" id="UP000236291"/>
    </source>
</evidence>
<reference evidence="1 2" key="2">
    <citation type="journal article" date="2017" name="Front. Plant Sci.">
        <title>Gene Classification and Mining of Molecular Markers Useful in Red Clover (Trifolium pratense) Breeding.</title>
        <authorList>
            <person name="Istvanek J."/>
            <person name="Dluhosova J."/>
            <person name="Dluhos P."/>
            <person name="Patkova L."/>
            <person name="Nedelnik J."/>
            <person name="Repkova J."/>
        </authorList>
    </citation>
    <scope>NUCLEOTIDE SEQUENCE [LARGE SCALE GENOMIC DNA]</scope>
    <source>
        <strain evidence="2">cv. Tatra</strain>
        <tissue evidence="1">Young leaves</tissue>
    </source>
</reference>
<proteinExistence type="predicted"/>
<accession>A0A2K3LCT5</accession>
<evidence type="ECO:0000313" key="1">
    <source>
        <dbReference type="EMBL" id="PNX76352.1"/>
    </source>
</evidence>
<name>A0A2K3LCT5_TRIPR</name>
<feature type="non-terminal residue" evidence="1">
    <location>
        <position position="1"/>
    </location>
</feature>